<evidence type="ECO:0000256" key="1">
    <source>
        <dbReference type="ARBA" id="ARBA00009320"/>
    </source>
</evidence>
<keyword evidence="3" id="KW-1185">Reference proteome</keyword>
<proteinExistence type="inferred from homology"/>
<organism evidence="2 3">
    <name type="scientific">Nesterenkonia natronophila</name>
    <dbReference type="NCBI Taxonomy" id="2174932"/>
    <lineage>
        <taxon>Bacteria</taxon>
        <taxon>Bacillati</taxon>
        <taxon>Actinomycetota</taxon>
        <taxon>Actinomycetes</taxon>
        <taxon>Micrococcales</taxon>
        <taxon>Micrococcaceae</taxon>
        <taxon>Nesterenkonia</taxon>
    </lineage>
</organism>
<dbReference type="InterPro" id="IPR050571">
    <property type="entry name" value="Class-IV_PLP-Dep_Aminotrnsfr"/>
</dbReference>
<dbReference type="InterPro" id="IPR001544">
    <property type="entry name" value="Aminotrans_IV"/>
</dbReference>
<protein>
    <submittedName>
        <fullName evidence="2">Aminodeoxychorismate lyase</fullName>
    </submittedName>
</protein>
<name>A0A3A4F3R6_9MICC</name>
<dbReference type="Pfam" id="PF01063">
    <property type="entry name" value="Aminotran_4"/>
    <property type="match status" value="1"/>
</dbReference>
<dbReference type="InterPro" id="IPR036038">
    <property type="entry name" value="Aminotransferase-like"/>
</dbReference>
<dbReference type="Gene3D" id="3.20.10.10">
    <property type="entry name" value="D-amino Acid Aminotransferase, subunit A, domain 2"/>
    <property type="match status" value="1"/>
</dbReference>
<dbReference type="Gene3D" id="3.30.470.10">
    <property type="match status" value="1"/>
</dbReference>
<sequence>MAERFDEDALHAVGVRIDAEHPEGIIFDPHQPQLRVTDLSAVRGDGIFETMLAVQGHVRKFSAHLERLQRSAAITDIAIPPHASWRAAVELGLEEFRTRGGLPDELAVRITASRGVDGEPASDDPAYSGTYWALLTPVSEKVKKSRGRPISVTLLDRGYDSTASERAPWLLLGAKTLSYAVNMAALRWAVAHGHDDVIFTTSDGYVLEGPVSSILLGHRTSDGQVQLMTPSAEAGILPGTTQATIFRAAEQAGWKTSAGPVTIADLHAAQFLWLTGSVKLVSPIGRIDDHEVAVDAELTSALLEFLTQSG</sequence>
<dbReference type="InterPro" id="IPR043131">
    <property type="entry name" value="BCAT-like_N"/>
</dbReference>
<dbReference type="GO" id="GO:0005829">
    <property type="term" value="C:cytosol"/>
    <property type="evidence" value="ECO:0007669"/>
    <property type="project" value="TreeGrafter"/>
</dbReference>
<accession>A0A3A4F3R6</accession>
<dbReference type="GO" id="GO:0046394">
    <property type="term" value="P:carboxylic acid biosynthetic process"/>
    <property type="evidence" value="ECO:0007669"/>
    <property type="project" value="UniProtKB-ARBA"/>
</dbReference>
<dbReference type="PANTHER" id="PTHR42743">
    <property type="entry name" value="AMINO-ACID AMINOTRANSFERASE"/>
    <property type="match status" value="1"/>
</dbReference>
<dbReference type="EMBL" id="QYZP01000001">
    <property type="protein sequence ID" value="RJN32713.1"/>
    <property type="molecule type" value="Genomic_DNA"/>
</dbReference>
<dbReference type="InterPro" id="IPR043132">
    <property type="entry name" value="BCAT-like_C"/>
</dbReference>
<gene>
    <name evidence="2" type="ORF">D3250_02495</name>
</gene>
<evidence type="ECO:0000313" key="2">
    <source>
        <dbReference type="EMBL" id="RJN32713.1"/>
    </source>
</evidence>
<dbReference type="Proteomes" id="UP000266615">
    <property type="component" value="Unassembled WGS sequence"/>
</dbReference>
<dbReference type="RefSeq" id="WP_119901759.1">
    <property type="nucleotide sequence ID" value="NZ_QYZP01000001.1"/>
</dbReference>
<dbReference type="AlphaFoldDB" id="A0A3A4F3R6"/>
<evidence type="ECO:0000313" key="3">
    <source>
        <dbReference type="Proteomes" id="UP000266615"/>
    </source>
</evidence>
<keyword evidence="2" id="KW-0456">Lyase</keyword>
<dbReference type="PANTHER" id="PTHR42743:SF11">
    <property type="entry name" value="AMINODEOXYCHORISMATE LYASE"/>
    <property type="match status" value="1"/>
</dbReference>
<dbReference type="SUPFAM" id="SSF56752">
    <property type="entry name" value="D-aminoacid aminotransferase-like PLP-dependent enzymes"/>
    <property type="match status" value="1"/>
</dbReference>
<dbReference type="GO" id="GO:0016829">
    <property type="term" value="F:lyase activity"/>
    <property type="evidence" value="ECO:0007669"/>
    <property type="project" value="UniProtKB-KW"/>
</dbReference>
<comment type="caution">
    <text evidence="2">The sequence shown here is derived from an EMBL/GenBank/DDBJ whole genome shotgun (WGS) entry which is preliminary data.</text>
</comment>
<dbReference type="CDD" id="cd00449">
    <property type="entry name" value="PLPDE_IV"/>
    <property type="match status" value="1"/>
</dbReference>
<comment type="similarity">
    <text evidence="1">Belongs to the class-IV pyridoxal-phosphate-dependent aminotransferase family.</text>
</comment>
<reference evidence="2 3" key="1">
    <citation type="submission" date="2018-09" db="EMBL/GenBank/DDBJ databases">
        <title>Nesterenkonia natronophila sp. nov., an alkaliphilic actinobacteriume isolated from a soda lake, and emended description of the genus Nesterenkonia.</title>
        <authorList>
            <person name="Menes R.J."/>
            <person name="Iriarte A."/>
        </authorList>
    </citation>
    <scope>NUCLEOTIDE SEQUENCE [LARGE SCALE GENOMIC DNA]</scope>
    <source>
        <strain evidence="2 3">M8</strain>
    </source>
</reference>
<dbReference type="OrthoDB" id="3199344at2"/>